<dbReference type="GO" id="GO:0015031">
    <property type="term" value="P:protein transport"/>
    <property type="evidence" value="ECO:0007669"/>
    <property type="project" value="UniProtKB-KW"/>
</dbReference>
<evidence type="ECO:0000256" key="3">
    <source>
        <dbReference type="ARBA" id="ARBA00022475"/>
    </source>
</evidence>
<dbReference type="Pfam" id="PF02472">
    <property type="entry name" value="ExbD"/>
    <property type="match status" value="1"/>
</dbReference>
<comment type="subcellular location">
    <subcellularLocation>
        <location evidence="1">Cell membrane</location>
        <topology evidence="1">Single-pass membrane protein</topology>
    </subcellularLocation>
    <subcellularLocation>
        <location evidence="7">Cell membrane</location>
        <topology evidence="7">Single-pass type II membrane protein</topology>
    </subcellularLocation>
</comment>
<dbReference type="EMBL" id="HF951689">
    <property type="protein sequence ID" value="CCW36280.1"/>
    <property type="molecule type" value="Genomic_DNA"/>
</dbReference>
<dbReference type="AlphaFoldDB" id="S0F005"/>
<dbReference type="KEGG" id="ccz:CCALI_02482"/>
<keyword evidence="5 8" id="KW-1133">Transmembrane helix</keyword>
<evidence type="ECO:0000256" key="1">
    <source>
        <dbReference type="ARBA" id="ARBA00004162"/>
    </source>
</evidence>
<name>S0F005_CHTCT</name>
<evidence type="ECO:0000256" key="7">
    <source>
        <dbReference type="RuleBase" id="RU003879"/>
    </source>
</evidence>
<keyword evidence="6 8" id="KW-0472">Membrane</keyword>
<dbReference type="PANTHER" id="PTHR30558">
    <property type="entry name" value="EXBD MEMBRANE COMPONENT OF PMF-DRIVEN MACROMOLECULE IMPORT SYSTEM"/>
    <property type="match status" value="1"/>
</dbReference>
<dbReference type="GO" id="GO:0005886">
    <property type="term" value="C:plasma membrane"/>
    <property type="evidence" value="ECO:0007669"/>
    <property type="project" value="UniProtKB-SubCell"/>
</dbReference>
<protein>
    <submittedName>
        <fullName evidence="9">Outer membrane transport energization protein ExbD (TC 2.C.1.1.1)</fullName>
    </submittedName>
</protein>
<dbReference type="OrthoDB" id="9793581at2"/>
<keyword evidence="3" id="KW-1003">Cell membrane</keyword>
<organism evidence="9 10">
    <name type="scientific">Chthonomonas calidirosea (strain DSM 23976 / ICMP 18418 / T49)</name>
    <dbReference type="NCBI Taxonomy" id="1303518"/>
    <lineage>
        <taxon>Bacteria</taxon>
        <taxon>Bacillati</taxon>
        <taxon>Armatimonadota</taxon>
        <taxon>Chthonomonadia</taxon>
        <taxon>Chthonomonadales</taxon>
        <taxon>Chthonomonadaceae</taxon>
        <taxon>Chthonomonas</taxon>
    </lineage>
</organism>
<dbReference type="PANTHER" id="PTHR30558:SF3">
    <property type="entry name" value="BIOPOLYMER TRANSPORT PROTEIN EXBD-RELATED"/>
    <property type="match status" value="1"/>
</dbReference>
<proteinExistence type="inferred from homology"/>
<evidence type="ECO:0000256" key="8">
    <source>
        <dbReference type="SAM" id="Phobius"/>
    </source>
</evidence>
<evidence type="ECO:0000256" key="2">
    <source>
        <dbReference type="ARBA" id="ARBA00005811"/>
    </source>
</evidence>
<feature type="transmembrane region" description="Helical" evidence="8">
    <location>
        <begin position="20"/>
        <end position="43"/>
    </location>
</feature>
<evidence type="ECO:0000313" key="9">
    <source>
        <dbReference type="EMBL" id="CCW36280.1"/>
    </source>
</evidence>
<evidence type="ECO:0000256" key="5">
    <source>
        <dbReference type="ARBA" id="ARBA00022989"/>
    </source>
</evidence>
<dbReference type="GO" id="GO:0022857">
    <property type="term" value="F:transmembrane transporter activity"/>
    <property type="evidence" value="ECO:0007669"/>
    <property type="project" value="InterPro"/>
</dbReference>
<dbReference type="RefSeq" id="WP_016483792.1">
    <property type="nucleotide sequence ID" value="NC_021487.1"/>
</dbReference>
<keyword evidence="7" id="KW-0813">Transport</keyword>
<dbReference type="STRING" id="454171.CP488_01608"/>
<evidence type="ECO:0000256" key="4">
    <source>
        <dbReference type="ARBA" id="ARBA00022692"/>
    </source>
</evidence>
<comment type="similarity">
    <text evidence="2 7">Belongs to the ExbD/TolR family.</text>
</comment>
<dbReference type="Gene3D" id="3.30.420.270">
    <property type="match status" value="1"/>
</dbReference>
<accession>S0F005</accession>
<keyword evidence="4 7" id="KW-0812">Transmembrane</keyword>
<dbReference type="InParanoid" id="S0F005"/>
<dbReference type="InterPro" id="IPR003400">
    <property type="entry name" value="ExbD"/>
</dbReference>
<dbReference type="Proteomes" id="UP000014227">
    <property type="component" value="Chromosome I"/>
</dbReference>
<keyword evidence="7" id="KW-0653">Protein transport</keyword>
<evidence type="ECO:0000313" key="10">
    <source>
        <dbReference type="Proteomes" id="UP000014227"/>
    </source>
</evidence>
<dbReference type="PATRIC" id="fig|1303518.3.peg.2579"/>
<evidence type="ECO:0000256" key="6">
    <source>
        <dbReference type="ARBA" id="ARBA00023136"/>
    </source>
</evidence>
<keyword evidence="10" id="KW-1185">Reference proteome</keyword>
<dbReference type="eggNOG" id="COG0848">
    <property type="taxonomic scope" value="Bacteria"/>
</dbReference>
<gene>
    <name evidence="9" type="ORF">CCALI_02482</name>
</gene>
<reference evidence="10" key="1">
    <citation type="submission" date="2013-03" db="EMBL/GenBank/DDBJ databases">
        <title>Genome sequence of Chthonomonas calidirosea, the first sequenced genome from the Armatimonadetes phylum (formally candidate division OP10).</title>
        <authorList>
            <person name="Lee K.C.Y."/>
            <person name="Morgan X.C."/>
            <person name="Dunfield P.F."/>
            <person name="Tamas I."/>
            <person name="Houghton K.M."/>
            <person name="Vyssotski M."/>
            <person name="Ryan J.L.J."/>
            <person name="Lagutin K."/>
            <person name="McDonald I.R."/>
            <person name="Stott M.B."/>
        </authorList>
    </citation>
    <scope>NUCLEOTIDE SEQUENCE [LARGE SCALE GENOMIC DNA]</scope>
    <source>
        <strain evidence="10">DSM 23976 / ICMP 18418 / T49</strain>
    </source>
</reference>
<dbReference type="HOGENOM" id="CLU_085305_1_2_0"/>
<sequence length="136" mass="14948">MRKLVRIPRRKPLEEAEIIVIPMIDVMMFLLFFYMVASLAMVIQAGLPVNLPKASTASNHSSQNITITIQRDGATFLNTTPTPLNRLADALRALHVTDKDLVIINADKDVLHGVVVEAMDQARQAGVTQFAIAAVK</sequence>